<evidence type="ECO:0000313" key="3">
    <source>
        <dbReference type="Proteomes" id="UP000190037"/>
    </source>
</evidence>
<reference evidence="2 3" key="1">
    <citation type="submission" date="2017-03" db="EMBL/GenBank/DDBJ databases">
        <title>Draft genome sequence of Streptomyces scabrisporus NF3, endophyte isolated from Amphipterygium adstringens.</title>
        <authorList>
            <person name="Vazquez M."/>
            <person name="Ceapa C.D."/>
            <person name="Rodriguez Luna D."/>
            <person name="Sanchez Esquivel S."/>
        </authorList>
    </citation>
    <scope>NUCLEOTIDE SEQUENCE [LARGE SCALE GENOMIC DNA]</scope>
    <source>
        <strain evidence="2 3">NF3</strain>
    </source>
</reference>
<evidence type="ECO:0000256" key="1">
    <source>
        <dbReference type="SAM" id="MobiDB-lite"/>
    </source>
</evidence>
<dbReference type="EMBL" id="MWQN01000001">
    <property type="protein sequence ID" value="OPC79546.1"/>
    <property type="molecule type" value="Genomic_DNA"/>
</dbReference>
<protein>
    <submittedName>
        <fullName evidence="2">Uncharacterized protein</fullName>
    </submittedName>
</protein>
<sequence>MSEPTTPLPNGARLPRPERTPDALRVALARVAPHRLPEMERQKNEAFQLAAQTAHLGPIQGWLTVWAGEVEIERRPDLLTRRHTAEQTLQTLQRHDPAWQAARAELLAVLTEAREATA</sequence>
<dbReference type="OrthoDB" id="3431428at2"/>
<accession>A0A1T3NRX2</accession>
<keyword evidence="3" id="KW-1185">Reference proteome</keyword>
<proteinExistence type="predicted"/>
<feature type="region of interest" description="Disordered" evidence="1">
    <location>
        <begin position="1"/>
        <end position="21"/>
    </location>
</feature>
<gene>
    <name evidence="2" type="ORF">B4N89_00015</name>
</gene>
<evidence type="ECO:0000313" key="2">
    <source>
        <dbReference type="EMBL" id="OPC79546.1"/>
    </source>
</evidence>
<organism evidence="2 3">
    <name type="scientific">Embleya scabrispora</name>
    <dbReference type="NCBI Taxonomy" id="159449"/>
    <lineage>
        <taxon>Bacteria</taxon>
        <taxon>Bacillati</taxon>
        <taxon>Actinomycetota</taxon>
        <taxon>Actinomycetes</taxon>
        <taxon>Kitasatosporales</taxon>
        <taxon>Streptomycetaceae</taxon>
        <taxon>Embleya</taxon>
    </lineage>
</organism>
<dbReference type="RefSeq" id="WP_078973811.1">
    <property type="nucleotide sequence ID" value="NZ_MWQN01000001.1"/>
</dbReference>
<dbReference type="STRING" id="159449.B4N89_00015"/>
<comment type="caution">
    <text evidence="2">The sequence shown here is derived from an EMBL/GenBank/DDBJ whole genome shotgun (WGS) entry which is preliminary data.</text>
</comment>
<name>A0A1T3NRX2_9ACTN</name>
<dbReference type="Proteomes" id="UP000190037">
    <property type="component" value="Unassembled WGS sequence"/>
</dbReference>
<dbReference type="AlphaFoldDB" id="A0A1T3NRX2"/>